<keyword evidence="3 5" id="KW-0777">Teichoic acid biosynthesis</keyword>
<dbReference type="PANTHER" id="PTHR34136">
    <property type="match status" value="1"/>
</dbReference>
<dbReference type="RefSeq" id="WP_376847560.1">
    <property type="nucleotide sequence ID" value="NZ_JBHSFW010000022.1"/>
</dbReference>
<protein>
    <recommendedName>
        <fullName evidence="5">N-acetylglucosaminyldiphosphoundecaprenol N-acetyl-beta-D-mannosaminyltransferase</fullName>
        <ecNumber evidence="5">2.4.1.187</ecNumber>
    </recommendedName>
    <alternativeName>
        <fullName evidence="5">N-acetylmannosaminyltransferase</fullName>
    </alternativeName>
    <alternativeName>
        <fullName evidence="5">UDP-N-acetylmannosamine transferase</fullName>
    </alternativeName>
    <alternativeName>
        <fullName evidence="5">UDP-N-acetylmannosamine:N-acetylglucosaminyl pyrophosphorylundecaprenol N-acetylmannosaminyltransferase</fullName>
    </alternativeName>
</protein>
<evidence type="ECO:0000256" key="4">
    <source>
        <dbReference type="ARBA" id="ARBA00023316"/>
    </source>
</evidence>
<keyword evidence="2 5" id="KW-0808">Transferase</keyword>
<reference evidence="7" key="1">
    <citation type="journal article" date="2019" name="Int. J. Syst. Evol. Microbiol.">
        <title>The Global Catalogue of Microorganisms (GCM) 10K type strain sequencing project: providing services to taxonomists for standard genome sequencing and annotation.</title>
        <authorList>
            <consortium name="The Broad Institute Genomics Platform"/>
            <consortium name="The Broad Institute Genome Sequencing Center for Infectious Disease"/>
            <person name="Wu L."/>
            <person name="Ma J."/>
        </authorList>
    </citation>
    <scope>NUCLEOTIDE SEQUENCE [LARGE SCALE GENOMIC DNA]</scope>
    <source>
        <strain evidence="7">CGMCC 1.16306</strain>
    </source>
</reference>
<evidence type="ECO:0000256" key="1">
    <source>
        <dbReference type="ARBA" id="ARBA00022676"/>
    </source>
</evidence>
<keyword evidence="1 5" id="KW-0328">Glycosyltransferase</keyword>
<proteinExistence type="inferred from homology"/>
<dbReference type="NCBIfam" id="TIGR00696">
    <property type="entry name" value="wecG_tagA_cpsF"/>
    <property type="match status" value="1"/>
</dbReference>
<keyword evidence="4 5" id="KW-0961">Cell wall biogenesis/degradation</keyword>
<comment type="catalytic activity">
    <reaction evidence="5">
        <text>UDP-N-acetyl-alpha-D-mannosamine + N-acetyl-alpha-D-glucosaminyl-di-trans,octa-cis-undecaprenyl diphosphate = N-acetyl-beta-D-mannosaminyl-(1-&gt;4)-N-acetyl-alpha-D-glucosaminyl di-trans,octa-cis-undecaprenyl diphosphate + UDP + H(+)</text>
        <dbReference type="Rhea" id="RHEA:16053"/>
        <dbReference type="ChEBI" id="CHEBI:15378"/>
        <dbReference type="ChEBI" id="CHEBI:58223"/>
        <dbReference type="ChEBI" id="CHEBI:62959"/>
        <dbReference type="ChEBI" id="CHEBI:68623"/>
        <dbReference type="ChEBI" id="CHEBI:132210"/>
        <dbReference type="EC" id="2.4.1.187"/>
    </reaction>
</comment>
<evidence type="ECO:0000313" key="7">
    <source>
        <dbReference type="Proteomes" id="UP001596022"/>
    </source>
</evidence>
<sequence>MQTVDILGVPFLNGTMDQLVELLDHRLAHQTPTFMVTANPEIMMYALKNPSYYQLLQDADVIIPDGIGIVIGSKMLGTPIQERLAGYDLTLCLFDLAAKKGYKVYFLGAKPEVVEEAAKKMKDRYTSLDIVGYHHGYFHPDDESIIADIKRTSPDIILVGLGYPKQEQWIDRYRKRLAKGLMIGVGGTFDGLAGVVPRAPKIWRKLNLEWFYRLIQQPTRWKRMLVIPAFIARVWRERGKKSPS</sequence>
<dbReference type="InterPro" id="IPR034714">
    <property type="entry name" value="TagA_TarA"/>
</dbReference>
<accession>A0ABV9GTI1</accession>
<name>A0ABV9GTI1_9BACL</name>
<comment type="similarity">
    <text evidence="5">Belongs to the glycosyltransferase 26 family. TagA/TarA subfamily.</text>
</comment>
<dbReference type="Pfam" id="PF03808">
    <property type="entry name" value="Glyco_tran_WecG"/>
    <property type="match status" value="1"/>
</dbReference>
<comment type="function">
    <text evidence="5">Catalyzes the conversion of GlcNAc-PP-undecaprenol into ManNAc-GlcNAc-PP-undecaprenol, the first committed lipid intermediate in the de novo synthesis of teichoic acid.</text>
</comment>
<comment type="pathway">
    <text evidence="5">Cell wall biogenesis; teichoic acid biosynthesis.</text>
</comment>
<dbReference type="InterPro" id="IPR004629">
    <property type="entry name" value="WecG_TagA_CpsF"/>
</dbReference>
<dbReference type="EC" id="2.4.1.187" evidence="5"/>
<evidence type="ECO:0000256" key="3">
    <source>
        <dbReference type="ARBA" id="ARBA00022944"/>
    </source>
</evidence>
<organism evidence="6 7">
    <name type="scientific">Camelliibacillus cellulosilyticus</name>
    <dbReference type="NCBI Taxonomy" id="2174486"/>
    <lineage>
        <taxon>Bacteria</taxon>
        <taxon>Bacillati</taxon>
        <taxon>Bacillota</taxon>
        <taxon>Bacilli</taxon>
        <taxon>Bacillales</taxon>
        <taxon>Sporolactobacillaceae</taxon>
        <taxon>Camelliibacillus</taxon>
    </lineage>
</organism>
<dbReference type="CDD" id="cd06533">
    <property type="entry name" value="Glyco_transf_WecG_TagA"/>
    <property type="match status" value="1"/>
</dbReference>
<evidence type="ECO:0000313" key="6">
    <source>
        <dbReference type="EMBL" id="MFC4620449.1"/>
    </source>
</evidence>
<evidence type="ECO:0000256" key="5">
    <source>
        <dbReference type="HAMAP-Rule" id="MF_02070"/>
    </source>
</evidence>
<dbReference type="PANTHER" id="PTHR34136:SF1">
    <property type="entry name" value="UDP-N-ACETYL-D-MANNOSAMINURONIC ACID TRANSFERASE"/>
    <property type="match status" value="1"/>
</dbReference>
<keyword evidence="7" id="KW-1185">Reference proteome</keyword>
<dbReference type="Proteomes" id="UP001596022">
    <property type="component" value="Unassembled WGS sequence"/>
</dbReference>
<gene>
    <name evidence="6" type="ORF">ACFO4N_17250</name>
</gene>
<dbReference type="EMBL" id="JBHSFW010000022">
    <property type="protein sequence ID" value="MFC4620449.1"/>
    <property type="molecule type" value="Genomic_DNA"/>
</dbReference>
<dbReference type="HAMAP" id="MF_02070">
    <property type="entry name" value="TagA_TarA"/>
    <property type="match status" value="1"/>
</dbReference>
<comment type="caution">
    <text evidence="6">The sequence shown here is derived from an EMBL/GenBank/DDBJ whole genome shotgun (WGS) entry which is preliminary data.</text>
</comment>
<evidence type="ECO:0000256" key="2">
    <source>
        <dbReference type="ARBA" id="ARBA00022679"/>
    </source>
</evidence>